<accession>A0A2Z3GR97</accession>
<dbReference type="KEGG" id="hnv:DDQ68_18735"/>
<evidence type="ECO:0000313" key="2">
    <source>
        <dbReference type="Proteomes" id="UP000245999"/>
    </source>
</evidence>
<dbReference type="AlphaFoldDB" id="A0A2Z3GR97"/>
<dbReference type="EMBL" id="CP029145">
    <property type="protein sequence ID" value="AWM34632.1"/>
    <property type="molecule type" value="Genomic_DNA"/>
</dbReference>
<organism evidence="1 2">
    <name type="scientific">Hymenobacter nivis</name>
    <dbReference type="NCBI Taxonomy" id="1850093"/>
    <lineage>
        <taxon>Bacteria</taxon>
        <taxon>Pseudomonadati</taxon>
        <taxon>Bacteroidota</taxon>
        <taxon>Cytophagia</taxon>
        <taxon>Cytophagales</taxon>
        <taxon>Hymenobacteraceae</taxon>
        <taxon>Hymenobacter</taxon>
    </lineage>
</organism>
<proteinExistence type="predicted"/>
<keyword evidence="2" id="KW-1185">Reference proteome</keyword>
<evidence type="ECO:0008006" key="3">
    <source>
        <dbReference type="Google" id="ProtNLM"/>
    </source>
</evidence>
<evidence type="ECO:0000313" key="1">
    <source>
        <dbReference type="EMBL" id="AWM34632.1"/>
    </source>
</evidence>
<dbReference type="OrthoDB" id="886311at2"/>
<gene>
    <name evidence="1" type="ORF">DDQ68_18735</name>
</gene>
<reference evidence="2" key="1">
    <citation type="submission" date="2018-04" db="EMBL/GenBank/DDBJ databases">
        <title>Complete genome of Antarctic heterotrophic bacterium Hymenobacter nivis.</title>
        <authorList>
            <person name="Terashima M."/>
        </authorList>
    </citation>
    <scope>NUCLEOTIDE SEQUENCE [LARGE SCALE GENOMIC DNA]</scope>
    <source>
        <strain evidence="2">NBRC 111535</strain>
    </source>
</reference>
<dbReference type="Proteomes" id="UP000245999">
    <property type="component" value="Chromosome"/>
</dbReference>
<protein>
    <recommendedName>
        <fullName evidence="3">Transposase IS701-like DDE domain-containing protein</fullName>
    </recommendedName>
</protein>
<sequence length="72" mass="8223">MSRLVDGALSHDHITHWLSSTVWDPAAVWRHAKPLIRQAEARRLAEEFTVLIVDDSILEKAHTDANNLVFNH</sequence>
<name>A0A2Z3GR97_9BACT</name>